<sequence length="56" mass="6236">MAVHIEEVRAEIIPITERQDAGSGDALRQSVEQRCLEVLARADRLGLRVSARGYDD</sequence>
<comment type="caution">
    <text evidence="1">The sequence shown here is derived from an EMBL/GenBank/DDBJ whole genome shotgun (WGS) entry which is preliminary data.</text>
</comment>
<reference evidence="1 2" key="1">
    <citation type="submission" date="2023-07" db="EMBL/GenBank/DDBJ databases">
        <title>Sorghum-associated microbial communities from plants grown in Nebraska, USA.</title>
        <authorList>
            <person name="Schachtman D."/>
        </authorList>
    </citation>
    <scope>NUCLEOTIDE SEQUENCE [LARGE SCALE GENOMIC DNA]</scope>
    <source>
        <strain evidence="1 2">BE167</strain>
    </source>
</reference>
<dbReference type="Proteomes" id="UP001252243">
    <property type="component" value="Unassembled WGS sequence"/>
</dbReference>
<proteinExistence type="predicted"/>
<dbReference type="EMBL" id="JAVDVQ010000001">
    <property type="protein sequence ID" value="MDR7081024.1"/>
    <property type="molecule type" value="Genomic_DNA"/>
</dbReference>
<evidence type="ECO:0000313" key="2">
    <source>
        <dbReference type="Proteomes" id="UP001252243"/>
    </source>
</evidence>
<organism evidence="1 2">
    <name type="scientific">Arthrobacter ginsengisoli</name>
    <dbReference type="NCBI Taxonomy" id="1356565"/>
    <lineage>
        <taxon>Bacteria</taxon>
        <taxon>Bacillati</taxon>
        <taxon>Actinomycetota</taxon>
        <taxon>Actinomycetes</taxon>
        <taxon>Micrococcales</taxon>
        <taxon>Micrococcaceae</taxon>
        <taxon>Arthrobacter</taxon>
    </lineage>
</organism>
<accession>A0ABU1U759</accession>
<gene>
    <name evidence="1" type="ORF">J2X01_000293</name>
</gene>
<evidence type="ECO:0000313" key="1">
    <source>
        <dbReference type="EMBL" id="MDR7081024.1"/>
    </source>
</evidence>
<keyword evidence="2" id="KW-1185">Reference proteome</keyword>
<name>A0ABU1U759_9MICC</name>
<protein>
    <submittedName>
        <fullName evidence="1">Uncharacterized protein</fullName>
    </submittedName>
</protein>